<evidence type="ECO:0000256" key="2">
    <source>
        <dbReference type="ARBA" id="ARBA00022723"/>
    </source>
</evidence>
<evidence type="ECO:0000259" key="4">
    <source>
        <dbReference type="Pfam" id="PF01557"/>
    </source>
</evidence>
<dbReference type="InterPro" id="IPR051121">
    <property type="entry name" value="FAH"/>
</dbReference>
<feature type="region of interest" description="Disordered" evidence="3">
    <location>
        <begin position="88"/>
        <end position="108"/>
    </location>
</feature>
<dbReference type="InterPro" id="IPR011234">
    <property type="entry name" value="Fumarylacetoacetase-like_C"/>
</dbReference>
<sequence>MKLASIFYDGRSRIAIVEADTMRLLPPEAGDMVDIASRGRAALTDLSSSGGVEVPFDRSALRAPVQRFRRDILCAGWNYWDHFEEGKGRREGQDVERPEHPTFFTKGPDTVIDPDAPISFDAEISSKWDYEVELALIIGKDGRNIPVESALDHVFGYCLANDISQRDLQRAHGGQWLKGKSIDATMPLGPYIVTADEVDPQDLTLECVVNGEVLQSASTKLMAFTVAQLLSELSFGMTLRAGDVLLTGTPAGVGNARTPQLFLKAGDEVICRSPQLGELRNVMQAADLHSPR</sequence>
<dbReference type="PANTHER" id="PTHR42796:SF4">
    <property type="entry name" value="FUMARYLACETOACETATE HYDROLASE DOMAIN-CONTAINING PROTEIN 2A"/>
    <property type="match status" value="1"/>
</dbReference>
<dbReference type="SUPFAM" id="SSF56529">
    <property type="entry name" value="FAH"/>
    <property type="match status" value="1"/>
</dbReference>
<dbReference type="GO" id="GO:0046872">
    <property type="term" value="F:metal ion binding"/>
    <property type="evidence" value="ECO:0007669"/>
    <property type="project" value="UniProtKB-KW"/>
</dbReference>
<keyword evidence="6" id="KW-1185">Reference proteome</keyword>
<dbReference type="Proteomes" id="UP000643405">
    <property type="component" value="Unassembled WGS sequence"/>
</dbReference>
<dbReference type="InterPro" id="IPR036663">
    <property type="entry name" value="Fumarylacetoacetase_C_sf"/>
</dbReference>
<dbReference type="EMBL" id="JACVVX010000001">
    <property type="protein sequence ID" value="MBD0413893.1"/>
    <property type="molecule type" value="Genomic_DNA"/>
</dbReference>
<dbReference type="GO" id="GO:0016853">
    <property type="term" value="F:isomerase activity"/>
    <property type="evidence" value="ECO:0007669"/>
    <property type="project" value="UniProtKB-ARBA"/>
</dbReference>
<dbReference type="AlphaFoldDB" id="A0A8J6U149"/>
<feature type="domain" description="Fumarylacetoacetase-like C-terminal" evidence="4">
    <location>
        <begin position="72"/>
        <end position="282"/>
    </location>
</feature>
<dbReference type="PANTHER" id="PTHR42796">
    <property type="entry name" value="FUMARYLACETOACETATE HYDROLASE DOMAIN-CONTAINING PROTEIN 2A-RELATED"/>
    <property type="match status" value="1"/>
</dbReference>
<comment type="caution">
    <text evidence="5">The sequence shown here is derived from an EMBL/GenBank/DDBJ whole genome shotgun (WGS) entry which is preliminary data.</text>
</comment>
<comment type="similarity">
    <text evidence="1">Belongs to the FAH family.</text>
</comment>
<dbReference type="FunFam" id="3.90.850.10:FF:000002">
    <property type="entry name" value="2-hydroxyhepta-2,4-diene-1,7-dioate isomerase"/>
    <property type="match status" value="1"/>
</dbReference>
<evidence type="ECO:0000256" key="1">
    <source>
        <dbReference type="ARBA" id="ARBA00010211"/>
    </source>
</evidence>
<gene>
    <name evidence="5" type="ORF">ICI42_04420</name>
</gene>
<evidence type="ECO:0000313" key="5">
    <source>
        <dbReference type="EMBL" id="MBD0413893.1"/>
    </source>
</evidence>
<accession>A0A8J6U149</accession>
<protein>
    <submittedName>
        <fullName evidence="5">Fumarylacetoacetate hydrolase family protein</fullName>
    </submittedName>
</protein>
<evidence type="ECO:0000256" key="3">
    <source>
        <dbReference type="SAM" id="MobiDB-lite"/>
    </source>
</evidence>
<dbReference type="GO" id="GO:0019752">
    <property type="term" value="P:carboxylic acid metabolic process"/>
    <property type="evidence" value="ECO:0007669"/>
    <property type="project" value="UniProtKB-ARBA"/>
</dbReference>
<evidence type="ECO:0000313" key="6">
    <source>
        <dbReference type="Proteomes" id="UP000643405"/>
    </source>
</evidence>
<dbReference type="Gene3D" id="3.90.850.10">
    <property type="entry name" value="Fumarylacetoacetase-like, C-terminal domain"/>
    <property type="match status" value="1"/>
</dbReference>
<keyword evidence="2" id="KW-0479">Metal-binding</keyword>
<organism evidence="5 6">
    <name type="scientific">Oryzicola mucosus</name>
    <dbReference type="NCBI Taxonomy" id="2767425"/>
    <lineage>
        <taxon>Bacteria</taxon>
        <taxon>Pseudomonadati</taxon>
        <taxon>Pseudomonadota</taxon>
        <taxon>Alphaproteobacteria</taxon>
        <taxon>Hyphomicrobiales</taxon>
        <taxon>Phyllobacteriaceae</taxon>
        <taxon>Oryzicola</taxon>
    </lineage>
</organism>
<keyword evidence="5" id="KW-0378">Hydrolase</keyword>
<dbReference type="Pfam" id="PF01557">
    <property type="entry name" value="FAA_hydrolase"/>
    <property type="match status" value="1"/>
</dbReference>
<name>A0A8J6U149_9HYPH</name>
<feature type="compositionally biased region" description="Basic and acidic residues" evidence="3">
    <location>
        <begin position="88"/>
        <end position="100"/>
    </location>
</feature>
<proteinExistence type="inferred from homology"/>
<reference evidence="5" key="1">
    <citation type="submission" date="2020-09" db="EMBL/GenBank/DDBJ databases">
        <title>Genome seq and assembly of Tianweitania sp.</title>
        <authorList>
            <person name="Chhetri G."/>
        </authorList>
    </citation>
    <scope>NUCLEOTIDE SEQUENCE</scope>
    <source>
        <strain evidence="5">Rool2</strain>
    </source>
</reference>
<dbReference type="GO" id="GO:0016787">
    <property type="term" value="F:hydrolase activity"/>
    <property type="evidence" value="ECO:0007669"/>
    <property type="project" value="UniProtKB-KW"/>
</dbReference>